<comment type="caution">
    <text evidence="6">The sequence shown here is derived from an EMBL/GenBank/DDBJ whole genome shotgun (WGS) entry which is preliminary data.</text>
</comment>
<dbReference type="RefSeq" id="WP_222199768.1">
    <property type="nucleotide sequence ID" value="NZ_JAIMFO010000007.1"/>
</dbReference>
<dbReference type="PANTHER" id="PTHR21349:SF0">
    <property type="entry name" value="LARGE RIBOSOMAL SUBUNIT PROTEIN BL21M"/>
    <property type="match status" value="1"/>
</dbReference>
<evidence type="ECO:0000256" key="5">
    <source>
        <dbReference type="RuleBase" id="RU000562"/>
    </source>
</evidence>
<evidence type="ECO:0000256" key="1">
    <source>
        <dbReference type="ARBA" id="ARBA00008563"/>
    </source>
</evidence>
<dbReference type="InterPro" id="IPR036164">
    <property type="entry name" value="bL21-like_sf"/>
</dbReference>
<reference evidence="6 7" key="1">
    <citation type="submission" date="2021-08" db="EMBL/GenBank/DDBJ databases">
        <title>Collinsella faecalis sp. nov. isolated from swine faeces.</title>
        <authorList>
            <person name="Oh B.S."/>
            <person name="Lee J.H."/>
        </authorList>
    </citation>
    <scope>NUCLEOTIDE SEQUENCE [LARGE SCALE GENOMIC DNA]</scope>
    <source>
        <strain evidence="6 7">AGMB00827</strain>
    </source>
</reference>
<evidence type="ECO:0000313" key="6">
    <source>
        <dbReference type="EMBL" id="MBY4798062.1"/>
    </source>
</evidence>
<sequence>MYAIVQTGGKQYKVASDDVLTVEKIEGEPGSKVELSVIFVNDGKKIITDPAKLAKAHVTAEIVKQFKGEKQLVYKFKRRKRYHKLKGHRQMLTMVKICDIKASGRTTKKAAETAATEPAAE</sequence>
<dbReference type="GO" id="GO:0005840">
    <property type="term" value="C:ribosome"/>
    <property type="evidence" value="ECO:0007669"/>
    <property type="project" value="UniProtKB-KW"/>
</dbReference>
<dbReference type="EMBL" id="JAIMFO010000007">
    <property type="protein sequence ID" value="MBY4798062.1"/>
    <property type="molecule type" value="Genomic_DNA"/>
</dbReference>
<dbReference type="HAMAP" id="MF_01363">
    <property type="entry name" value="Ribosomal_bL21"/>
    <property type="match status" value="1"/>
</dbReference>
<evidence type="ECO:0000313" key="7">
    <source>
        <dbReference type="Proteomes" id="UP000700908"/>
    </source>
</evidence>
<dbReference type="InterPro" id="IPR028909">
    <property type="entry name" value="bL21-like"/>
</dbReference>
<dbReference type="NCBIfam" id="TIGR00061">
    <property type="entry name" value="L21"/>
    <property type="match status" value="1"/>
</dbReference>
<organism evidence="6 7">
    <name type="scientific">Collinsella ureilytica</name>
    <dbReference type="NCBI Taxonomy" id="2869515"/>
    <lineage>
        <taxon>Bacteria</taxon>
        <taxon>Bacillati</taxon>
        <taxon>Actinomycetota</taxon>
        <taxon>Coriobacteriia</taxon>
        <taxon>Coriobacteriales</taxon>
        <taxon>Coriobacteriaceae</taxon>
        <taxon>Collinsella</taxon>
    </lineage>
</organism>
<name>A0ABS7ML88_9ACTN</name>
<keyword evidence="7" id="KW-1185">Reference proteome</keyword>
<comment type="function">
    <text evidence="4 5">This protein binds to 23S rRNA in the presence of protein L20.</text>
</comment>
<dbReference type="PANTHER" id="PTHR21349">
    <property type="entry name" value="50S RIBOSOMAL PROTEIN L21"/>
    <property type="match status" value="1"/>
</dbReference>
<evidence type="ECO:0000256" key="2">
    <source>
        <dbReference type="ARBA" id="ARBA00022980"/>
    </source>
</evidence>
<proteinExistence type="inferred from homology"/>
<dbReference type="Pfam" id="PF00829">
    <property type="entry name" value="Ribosomal_L21p"/>
    <property type="match status" value="1"/>
</dbReference>
<accession>A0ABS7ML88</accession>
<dbReference type="InterPro" id="IPR001787">
    <property type="entry name" value="Ribosomal_bL21"/>
</dbReference>
<protein>
    <recommendedName>
        <fullName evidence="4">Large ribosomal subunit protein bL21</fullName>
    </recommendedName>
</protein>
<keyword evidence="3 4" id="KW-0687">Ribonucleoprotein</keyword>
<keyword evidence="4 5" id="KW-0694">RNA-binding</keyword>
<comment type="similarity">
    <text evidence="1 4 5">Belongs to the bacterial ribosomal protein bL21 family.</text>
</comment>
<dbReference type="SUPFAM" id="SSF141091">
    <property type="entry name" value="L21p-like"/>
    <property type="match status" value="1"/>
</dbReference>
<dbReference type="Proteomes" id="UP000700908">
    <property type="component" value="Unassembled WGS sequence"/>
</dbReference>
<evidence type="ECO:0000256" key="3">
    <source>
        <dbReference type="ARBA" id="ARBA00023274"/>
    </source>
</evidence>
<keyword evidence="2 4" id="KW-0689">Ribosomal protein</keyword>
<gene>
    <name evidence="4 6" type="primary">rplU</name>
    <name evidence="6" type="ORF">K6V98_06855</name>
</gene>
<comment type="subunit">
    <text evidence="4">Part of the 50S ribosomal subunit. Contacts protein L20.</text>
</comment>
<evidence type="ECO:0000256" key="4">
    <source>
        <dbReference type="HAMAP-Rule" id="MF_01363"/>
    </source>
</evidence>
<keyword evidence="4 5" id="KW-0699">rRNA-binding</keyword>